<protein>
    <recommendedName>
        <fullName evidence="3">Methyltransferase domain protein</fullName>
    </recommendedName>
</protein>
<accession>A0ABN0Q801</accession>
<organism evidence="1 2">
    <name type="scientific">Enterobacter cloacae S611</name>
    <dbReference type="NCBI Taxonomy" id="1399146"/>
    <lineage>
        <taxon>Bacteria</taxon>
        <taxon>Pseudomonadati</taxon>
        <taxon>Pseudomonadota</taxon>
        <taxon>Gammaproteobacteria</taxon>
        <taxon>Enterobacterales</taxon>
        <taxon>Enterobacteriaceae</taxon>
        <taxon>Enterobacter</taxon>
        <taxon>Enterobacter cloacae complex</taxon>
    </lineage>
</organism>
<evidence type="ECO:0008006" key="3">
    <source>
        <dbReference type="Google" id="ProtNLM"/>
    </source>
</evidence>
<gene>
    <name evidence="1" type="ORF">EDP2_2417</name>
</gene>
<sequence>MKTNTCLICDTEMKFYFQKDNYCAPSTESFTRKLVPVQFYECPHCGFLSSQTHKELSHEEWEKLNIDFHHYSETGGRDTTGFNQPPYVEQALMIELLARNNIIDTTSMLDYASGYGTLSHIQRKYFNREIPCYDKYVRNPEHRYIDEPQKGAWSMVINSAMFEHVLTRQDLDDVNALVADNGSLLIHTVVVDRVPCDPDWFYTDVPVHTVVHTNKSMSILMEQWGYQSSLYSPKSKSWVLLRQPYSEIKPLVDNINNELQTLWLFGKEGFMDYWKTR</sequence>
<reference evidence="1 2" key="1">
    <citation type="journal article" date="2014" name="Genome Announc.">
        <title>Draft Genome Sequence of Enterobacter cloacae Strain S611.</title>
        <authorList>
            <person name="Wang D."/>
            <person name="Han C.S."/>
            <person name="Dichosa A.E."/>
            <person name="Gleasner C.D."/>
            <person name="Johnson S.L."/>
            <person name="Daligault H.E."/>
            <person name="Davenport K.W."/>
            <person name="Li P.E."/>
            <person name="Pierson E.A."/>
            <person name="Pierson L.S.III."/>
        </authorList>
    </citation>
    <scope>NUCLEOTIDE SEQUENCE [LARGE SCALE GENOMIC DNA]</scope>
    <source>
        <strain evidence="1 2">S611</strain>
    </source>
</reference>
<name>A0ABN0Q801_ENTCL</name>
<evidence type="ECO:0000313" key="2">
    <source>
        <dbReference type="Proteomes" id="UP000017834"/>
    </source>
</evidence>
<dbReference type="SUPFAM" id="SSF53335">
    <property type="entry name" value="S-adenosyl-L-methionine-dependent methyltransferases"/>
    <property type="match status" value="1"/>
</dbReference>
<evidence type="ECO:0000313" key="1">
    <source>
        <dbReference type="EMBL" id="ESS58218.1"/>
    </source>
</evidence>
<keyword evidence="2" id="KW-1185">Reference proteome</keyword>
<dbReference type="Proteomes" id="UP000017834">
    <property type="component" value="Unassembled WGS sequence"/>
</dbReference>
<dbReference type="EMBL" id="AXOM01000045">
    <property type="protein sequence ID" value="ESS58218.1"/>
    <property type="molecule type" value="Genomic_DNA"/>
</dbReference>
<dbReference type="InterPro" id="IPR029063">
    <property type="entry name" value="SAM-dependent_MTases_sf"/>
</dbReference>
<comment type="caution">
    <text evidence="1">The sequence shown here is derived from an EMBL/GenBank/DDBJ whole genome shotgun (WGS) entry which is preliminary data.</text>
</comment>
<proteinExistence type="predicted"/>